<evidence type="ECO:0000313" key="1">
    <source>
        <dbReference type="EMBL" id="KAJ8461644.1"/>
    </source>
</evidence>
<organism evidence="1 2">
    <name type="scientific">Ensete ventricosum</name>
    <name type="common">Abyssinian banana</name>
    <name type="synonym">Musa ensete</name>
    <dbReference type="NCBI Taxonomy" id="4639"/>
    <lineage>
        <taxon>Eukaryota</taxon>
        <taxon>Viridiplantae</taxon>
        <taxon>Streptophyta</taxon>
        <taxon>Embryophyta</taxon>
        <taxon>Tracheophyta</taxon>
        <taxon>Spermatophyta</taxon>
        <taxon>Magnoliopsida</taxon>
        <taxon>Liliopsida</taxon>
        <taxon>Zingiberales</taxon>
        <taxon>Musaceae</taxon>
        <taxon>Ensete</taxon>
    </lineage>
</organism>
<comment type="caution">
    <text evidence="1">The sequence shown here is derived from an EMBL/GenBank/DDBJ whole genome shotgun (WGS) entry which is preliminary data.</text>
</comment>
<gene>
    <name evidence="1" type="ORF">OPV22_034570</name>
</gene>
<keyword evidence="2" id="KW-1185">Reference proteome</keyword>
<dbReference type="EMBL" id="JAQQAF010000009">
    <property type="protein sequence ID" value="KAJ8461644.1"/>
    <property type="molecule type" value="Genomic_DNA"/>
</dbReference>
<dbReference type="Proteomes" id="UP001222027">
    <property type="component" value="Unassembled WGS sequence"/>
</dbReference>
<sequence length="108" mass="11628">MVEVEISQGLLLRTLSSWDLNRSVIFPLEQSILSLSSDMRHLSSTTGAKKSAPFCGRSDYIILCANAASLYLTCCCGRGKLPAEENLNAEGLQKYGGSYHSPAGLLMA</sequence>
<name>A0AAV8PXC0_ENSVE</name>
<evidence type="ECO:0000313" key="2">
    <source>
        <dbReference type="Proteomes" id="UP001222027"/>
    </source>
</evidence>
<reference evidence="1 2" key="1">
    <citation type="submission" date="2022-12" db="EMBL/GenBank/DDBJ databases">
        <title>Chromosome-scale assembly of the Ensete ventricosum genome.</title>
        <authorList>
            <person name="Dussert Y."/>
            <person name="Stocks J."/>
            <person name="Wendawek A."/>
            <person name="Woldeyes F."/>
            <person name="Nichols R.A."/>
            <person name="Borrell J.S."/>
        </authorList>
    </citation>
    <scope>NUCLEOTIDE SEQUENCE [LARGE SCALE GENOMIC DNA]</scope>
    <source>
        <strain evidence="2">cv. Maze</strain>
        <tissue evidence="1">Seeds</tissue>
    </source>
</reference>
<proteinExistence type="predicted"/>
<protein>
    <submittedName>
        <fullName evidence="1">Uncharacterized protein</fullName>
    </submittedName>
</protein>
<dbReference type="AlphaFoldDB" id="A0AAV8PXC0"/>
<accession>A0AAV8PXC0</accession>